<accession>A0A4R6SN60</accession>
<feature type="transmembrane region" description="Helical" evidence="8">
    <location>
        <begin position="169"/>
        <end position="189"/>
    </location>
</feature>
<feature type="domain" description="Major facilitator superfamily (MFS) profile" evidence="9">
    <location>
        <begin position="20"/>
        <end position="468"/>
    </location>
</feature>
<dbReference type="NCBIfam" id="TIGR00711">
    <property type="entry name" value="efflux_EmrB"/>
    <property type="match status" value="1"/>
</dbReference>
<dbReference type="InterPro" id="IPR020846">
    <property type="entry name" value="MFS_dom"/>
</dbReference>
<dbReference type="PANTHER" id="PTHR42718:SF42">
    <property type="entry name" value="EXPORT PROTEIN"/>
    <property type="match status" value="1"/>
</dbReference>
<feature type="transmembrane region" description="Helical" evidence="8">
    <location>
        <begin position="309"/>
        <end position="327"/>
    </location>
</feature>
<feature type="region of interest" description="Disordered" evidence="7">
    <location>
        <begin position="480"/>
        <end position="522"/>
    </location>
</feature>
<dbReference type="InterPro" id="IPR004638">
    <property type="entry name" value="EmrB-like"/>
</dbReference>
<keyword evidence="11" id="KW-1185">Reference proteome</keyword>
<dbReference type="CDD" id="cd17321">
    <property type="entry name" value="MFS_MMR_MDR_like"/>
    <property type="match status" value="1"/>
</dbReference>
<sequence length="522" mass="53125">MTAPVDDAPVRWGTPVARGVLATTILGSGMAMIDGTIVNVALPKIGAELHVPMAGLQWIINGYMLSLAALILVAGSLGDRYGRRKMFVLGVLWFGAASVLCGAAPNALTLIIARVLQGVGGALLTPGSLAILQSSFAREERARAIGAWSGLGGVASAIGPLLGGLLVQAWSWRLAFLVNVPIAIIVVVLARKFVPESCDRQLQPGHPDVFGSALGALGLAGVTAALVEGPVRGFDPLVVGCAVLGVLALWLFVALQRHSHDPLVPPLLFRDRTFVLSNALTLVVYAALGGVMMLFVLQLQVSLKFGPTAAGVASLPITVIMLLLSARSGKLAQRYGPKWFLVVGPLVVACGMVLMLRVAPGATYVGAVLPAIVVFGLGLAIVVAPVTATVLAAAPDRYAGVASGVNNAVARAGSLLAVAVLPAVAGLSGSAYADPVALTAGWRMACWVCAGLTAVGGVIALGVRNDVLAAAKSAPADVAAPADSTLAESTPAGSSHPKPGDCFTCGVEAPPTHIRPDRERAA</sequence>
<dbReference type="SUPFAM" id="SSF103473">
    <property type="entry name" value="MFS general substrate transporter"/>
    <property type="match status" value="1"/>
</dbReference>
<evidence type="ECO:0000313" key="10">
    <source>
        <dbReference type="EMBL" id="TDQ04633.1"/>
    </source>
</evidence>
<dbReference type="GO" id="GO:0005886">
    <property type="term" value="C:plasma membrane"/>
    <property type="evidence" value="ECO:0007669"/>
    <property type="project" value="UniProtKB-SubCell"/>
</dbReference>
<feature type="transmembrane region" description="Helical" evidence="8">
    <location>
        <begin position="209"/>
        <end position="227"/>
    </location>
</feature>
<keyword evidence="6 8" id="KW-0472">Membrane</keyword>
<dbReference type="PANTHER" id="PTHR42718">
    <property type="entry name" value="MAJOR FACILITATOR SUPERFAMILY MULTIDRUG TRANSPORTER MFSC"/>
    <property type="match status" value="1"/>
</dbReference>
<dbReference type="RefSeq" id="WP_133847509.1">
    <property type="nucleotide sequence ID" value="NZ_SNXZ01000001.1"/>
</dbReference>
<evidence type="ECO:0000256" key="1">
    <source>
        <dbReference type="ARBA" id="ARBA00004651"/>
    </source>
</evidence>
<name>A0A4R6SN60_LABRH</name>
<keyword evidence="4 8" id="KW-0812">Transmembrane</keyword>
<comment type="caution">
    <text evidence="10">The sequence shown here is derived from an EMBL/GenBank/DDBJ whole genome shotgun (WGS) entry which is preliminary data.</text>
</comment>
<feature type="transmembrane region" description="Helical" evidence="8">
    <location>
        <begin position="233"/>
        <end position="253"/>
    </location>
</feature>
<evidence type="ECO:0000256" key="2">
    <source>
        <dbReference type="ARBA" id="ARBA00022448"/>
    </source>
</evidence>
<evidence type="ECO:0000256" key="6">
    <source>
        <dbReference type="ARBA" id="ARBA00023136"/>
    </source>
</evidence>
<dbReference type="Gene3D" id="1.20.1250.20">
    <property type="entry name" value="MFS general substrate transporter like domains"/>
    <property type="match status" value="1"/>
</dbReference>
<keyword evidence="2" id="KW-0813">Transport</keyword>
<reference evidence="10 11" key="1">
    <citation type="submission" date="2019-03" db="EMBL/GenBank/DDBJ databases">
        <title>Genomic Encyclopedia of Type Strains, Phase IV (KMG-IV): sequencing the most valuable type-strain genomes for metagenomic binning, comparative biology and taxonomic classification.</title>
        <authorList>
            <person name="Goeker M."/>
        </authorList>
    </citation>
    <scope>NUCLEOTIDE SEQUENCE [LARGE SCALE GENOMIC DNA]</scope>
    <source>
        <strain evidence="10 11">DSM 45361</strain>
    </source>
</reference>
<feature type="transmembrane region" description="Helical" evidence="8">
    <location>
        <begin position="339"/>
        <end position="359"/>
    </location>
</feature>
<dbReference type="Pfam" id="PF07690">
    <property type="entry name" value="MFS_1"/>
    <property type="match status" value="1"/>
</dbReference>
<dbReference type="InterPro" id="IPR036259">
    <property type="entry name" value="MFS_trans_sf"/>
</dbReference>
<protein>
    <submittedName>
        <fullName evidence="10">EmrB/QacA subfamily drug resistance transporter</fullName>
    </submittedName>
</protein>
<feature type="transmembrane region" description="Helical" evidence="8">
    <location>
        <begin position="20"/>
        <end position="42"/>
    </location>
</feature>
<evidence type="ECO:0000256" key="7">
    <source>
        <dbReference type="SAM" id="MobiDB-lite"/>
    </source>
</evidence>
<keyword evidence="5 8" id="KW-1133">Transmembrane helix</keyword>
<dbReference type="Proteomes" id="UP000295444">
    <property type="component" value="Unassembled WGS sequence"/>
</dbReference>
<dbReference type="EMBL" id="SNXZ01000001">
    <property type="protein sequence ID" value="TDQ04633.1"/>
    <property type="molecule type" value="Genomic_DNA"/>
</dbReference>
<dbReference type="PROSITE" id="PS50850">
    <property type="entry name" value="MFS"/>
    <property type="match status" value="1"/>
</dbReference>
<feature type="transmembrane region" description="Helical" evidence="8">
    <location>
        <begin position="54"/>
        <end position="74"/>
    </location>
</feature>
<feature type="transmembrane region" description="Helical" evidence="8">
    <location>
        <begin position="274"/>
        <end position="297"/>
    </location>
</feature>
<evidence type="ECO:0000256" key="3">
    <source>
        <dbReference type="ARBA" id="ARBA00022475"/>
    </source>
</evidence>
<evidence type="ECO:0000256" key="4">
    <source>
        <dbReference type="ARBA" id="ARBA00022692"/>
    </source>
</evidence>
<proteinExistence type="predicted"/>
<evidence type="ECO:0000256" key="8">
    <source>
        <dbReference type="SAM" id="Phobius"/>
    </source>
</evidence>
<dbReference type="GO" id="GO:0022857">
    <property type="term" value="F:transmembrane transporter activity"/>
    <property type="evidence" value="ECO:0007669"/>
    <property type="project" value="InterPro"/>
</dbReference>
<feature type="transmembrane region" description="Helical" evidence="8">
    <location>
        <begin position="439"/>
        <end position="463"/>
    </location>
</feature>
<keyword evidence="3" id="KW-1003">Cell membrane</keyword>
<dbReference type="AlphaFoldDB" id="A0A4R6SN60"/>
<dbReference type="InterPro" id="IPR011701">
    <property type="entry name" value="MFS"/>
</dbReference>
<dbReference type="OrthoDB" id="7375466at2"/>
<comment type="subcellular location">
    <subcellularLocation>
        <location evidence="1">Cell membrane</location>
        <topology evidence="1">Multi-pass membrane protein</topology>
    </subcellularLocation>
</comment>
<feature type="transmembrane region" description="Helical" evidence="8">
    <location>
        <begin position="86"/>
        <end position="105"/>
    </location>
</feature>
<gene>
    <name evidence="10" type="ORF">EV186_101587</name>
</gene>
<feature type="transmembrane region" description="Helical" evidence="8">
    <location>
        <begin position="371"/>
        <end position="394"/>
    </location>
</feature>
<feature type="transmembrane region" description="Helical" evidence="8">
    <location>
        <begin position="144"/>
        <end position="163"/>
    </location>
</feature>
<evidence type="ECO:0000259" key="9">
    <source>
        <dbReference type="PROSITE" id="PS50850"/>
    </source>
</evidence>
<feature type="transmembrane region" description="Helical" evidence="8">
    <location>
        <begin position="415"/>
        <end position="433"/>
    </location>
</feature>
<feature type="transmembrane region" description="Helical" evidence="8">
    <location>
        <begin position="111"/>
        <end position="132"/>
    </location>
</feature>
<evidence type="ECO:0000256" key="5">
    <source>
        <dbReference type="ARBA" id="ARBA00022989"/>
    </source>
</evidence>
<dbReference type="Gene3D" id="1.20.1720.10">
    <property type="entry name" value="Multidrug resistance protein D"/>
    <property type="match status" value="1"/>
</dbReference>
<evidence type="ECO:0000313" key="11">
    <source>
        <dbReference type="Proteomes" id="UP000295444"/>
    </source>
</evidence>
<organism evidence="10 11">
    <name type="scientific">Labedaea rhizosphaerae</name>
    <dbReference type="NCBI Taxonomy" id="598644"/>
    <lineage>
        <taxon>Bacteria</taxon>
        <taxon>Bacillati</taxon>
        <taxon>Actinomycetota</taxon>
        <taxon>Actinomycetes</taxon>
        <taxon>Pseudonocardiales</taxon>
        <taxon>Pseudonocardiaceae</taxon>
        <taxon>Labedaea</taxon>
    </lineage>
</organism>